<accession>A0AAV8WX59</accession>
<evidence type="ECO:0000259" key="1">
    <source>
        <dbReference type="Pfam" id="PF03184"/>
    </source>
</evidence>
<dbReference type="Pfam" id="PF03184">
    <property type="entry name" value="DDE_1"/>
    <property type="match status" value="1"/>
</dbReference>
<evidence type="ECO:0000313" key="3">
    <source>
        <dbReference type="Proteomes" id="UP001162156"/>
    </source>
</evidence>
<dbReference type="AlphaFoldDB" id="A0AAV8WX59"/>
<dbReference type="GO" id="GO:0003676">
    <property type="term" value="F:nucleic acid binding"/>
    <property type="evidence" value="ECO:0007669"/>
    <property type="project" value="InterPro"/>
</dbReference>
<gene>
    <name evidence="2" type="ORF">NQ314_016058</name>
</gene>
<organism evidence="2 3">
    <name type="scientific">Rhamnusium bicolor</name>
    <dbReference type="NCBI Taxonomy" id="1586634"/>
    <lineage>
        <taxon>Eukaryota</taxon>
        <taxon>Metazoa</taxon>
        <taxon>Ecdysozoa</taxon>
        <taxon>Arthropoda</taxon>
        <taxon>Hexapoda</taxon>
        <taxon>Insecta</taxon>
        <taxon>Pterygota</taxon>
        <taxon>Neoptera</taxon>
        <taxon>Endopterygota</taxon>
        <taxon>Coleoptera</taxon>
        <taxon>Polyphaga</taxon>
        <taxon>Cucujiformia</taxon>
        <taxon>Chrysomeloidea</taxon>
        <taxon>Cerambycidae</taxon>
        <taxon>Lepturinae</taxon>
        <taxon>Rhagiini</taxon>
        <taxon>Rhamnusium</taxon>
    </lineage>
</organism>
<proteinExistence type="predicted"/>
<comment type="caution">
    <text evidence="2">The sequence shown here is derived from an EMBL/GenBank/DDBJ whole genome shotgun (WGS) entry which is preliminary data.</text>
</comment>
<dbReference type="EMBL" id="JANEYF010004475">
    <property type="protein sequence ID" value="KAJ8931082.1"/>
    <property type="molecule type" value="Genomic_DNA"/>
</dbReference>
<sequence>MFADTAAGKLMPPYVVYKAERLYDRWCTGGPPGACHNRRKSGWFDGPTFMEWFETMVVPWAKKIQGVKVIIGDNLSSHLNIEILKTCQKLNIRFVFCLQTQPTSYNHWMWNFLDP</sequence>
<dbReference type="InterPro" id="IPR004875">
    <property type="entry name" value="DDE_SF_endonuclease_dom"/>
</dbReference>
<keyword evidence="3" id="KW-1185">Reference proteome</keyword>
<evidence type="ECO:0000313" key="2">
    <source>
        <dbReference type="EMBL" id="KAJ8931082.1"/>
    </source>
</evidence>
<name>A0AAV8WX59_9CUCU</name>
<feature type="domain" description="DDE-1" evidence="1">
    <location>
        <begin position="6"/>
        <end position="96"/>
    </location>
</feature>
<reference evidence="2" key="1">
    <citation type="journal article" date="2023" name="Insect Mol. Biol.">
        <title>Genome sequencing provides insights into the evolution of gene families encoding plant cell wall-degrading enzymes in longhorned beetles.</title>
        <authorList>
            <person name="Shin N.R."/>
            <person name="Okamura Y."/>
            <person name="Kirsch R."/>
            <person name="Pauchet Y."/>
        </authorList>
    </citation>
    <scope>NUCLEOTIDE SEQUENCE</scope>
    <source>
        <strain evidence="2">RBIC_L_NR</strain>
    </source>
</reference>
<dbReference type="Proteomes" id="UP001162156">
    <property type="component" value="Unassembled WGS sequence"/>
</dbReference>
<protein>
    <recommendedName>
        <fullName evidence="1">DDE-1 domain-containing protein</fullName>
    </recommendedName>
</protein>